<keyword evidence="9 10" id="KW-0998">Cell outer membrane</keyword>
<sequence>MRLSTSAVLLLGASLLPAATARAEEPAPSGKDKDKGAEVVVTGTRTPEQSQRATVRVDVVTRDEAERRGATNVAEAIAGQPGVQINPSAYGDIGNPSAIQIQGLDRQRVLVLEDGERVIGDVGGAIDLSRMPLSDVARVEVVAGPMSSLYGTSAIGGVVNVVTGQPLHPGFSGRVRLEGRNRRGVIAQGNAAWRGERAWATLDGNFFRTDGVSLLEDAVDLAMPSRLQGMLGMRLGGQLNARTRVQGRVRWIHDASEGRQSQVVPGLGTYRIDLPQRTNRFTVHLVELVDLGKGSTLRLALGQQWAFDTTQKDRYESPIDETRDRSASLSSLEATGTFADGRRTWVVGMRTEVEKLSQSLTRAELISGSVQTSTIEELVPVTLGSVAGYAQLGWKLFDSLTLLAGGRAEMHLRYGGVAVPRLALSYQPWPSVTVRASVGRGFRAPAAKEIGFAFDHGALGYRVLGNPNLAPETSWGTSGDVSYRSKNGFLVRGSVFANWIDGLIDIDIRPAASQGGIDDYTYRNIGRARTFGAQIDGACTITGVLRAEAGYSYLWTRDDENQRPLEGRPPHTVVTALRADLPARLELVLRYRMVTDAFLDEGLRTPGFQTIDARIARPIFRGARAYAGVLNALGVQKDPTRLGDQRPVQGRTLYVGLTADFPAEEP</sequence>
<gene>
    <name evidence="15" type="ORF">POL67_44995</name>
</gene>
<evidence type="ECO:0000313" key="16">
    <source>
        <dbReference type="Proteomes" id="UP001221411"/>
    </source>
</evidence>
<evidence type="ECO:0000256" key="10">
    <source>
        <dbReference type="PROSITE-ProRule" id="PRU01360"/>
    </source>
</evidence>
<dbReference type="Gene3D" id="2.170.130.10">
    <property type="entry name" value="TonB-dependent receptor, plug domain"/>
    <property type="match status" value="1"/>
</dbReference>
<evidence type="ECO:0000313" key="15">
    <source>
        <dbReference type="EMBL" id="MDC0748569.1"/>
    </source>
</evidence>
<dbReference type="InterPro" id="IPR039426">
    <property type="entry name" value="TonB-dep_rcpt-like"/>
</dbReference>
<feature type="signal peptide" evidence="12">
    <location>
        <begin position="1"/>
        <end position="23"/>
    </location>
</feature>
<evidence type="ECO:0000259" key="14">
    <source>
        <dbReference type="Pfam" id="PF07715"/>
    </source>
</evidence>
<dbReference type="PANTHER" id="PTHR30069">
    <property type="entry name" value="TONB-DEPENDENT OUTER MEMBRANE RECEPTOR"/>
    <property type="match status" value="1"/>
</dbReference>
<keyword evidence="7 10" id="KW-0472">Membrane</keyword>
<dbReference type="InterPro" id="IPR037066">
    <property type="entry name" value="Plug_dom_sf"/>
</dbReference>
<evidence type="ECO:0000256" key="4">
    <source>
        <dbReference type="ARBA" id="ARBA00022692"/>
    </source>
</evidence>
<dbReference type="Pfam" id="PF07715">
    <property type="entry name" value="Plug"/>
    <property type="match status" value="1"/>
</dbReference>
<dbReference type="InterPro" id="IPR036942">
    <property type="entry name" value="Beta-barrel_TonB_sf"/>
</dbReference>
<keyword evidence="2 10" id="KW-0813">Transport</keyword>
<feature type="chain" id="PRO_5046075820" evidence="12">
    <location>
        <begin position="24"/>
        <end position="666"/>
    </location>
</feature>
<dbReference type="InterPro" id="IPR012910">
    <property type="entry name" value="Plug_dom"/>
</dbReference>
<organism evidence="15 16">
    <name type="scientific">Polyangium mundeleinium</name>
    <dbReference type="NCBI Taxonomy" id="2995306"/>
    <lineage>
        <taxon>Bacteria</taxon>
        <taxon>Pseudomonadati</taxon>
        <taxon>Myxococcota</taxon>
        <taxon>Polyangia</taxon>
        <taxon>Polyangiales</taxon>
        <taxon>Polyangiaceae</taxon>
        <taxon>Polyangium</taxon>
    </lineage>
</organism>
<evidence type="ECO:0000256" key="1">
    <source>
        <dbReference type="ARBA" id="ARBA00004571"/>
    </source>
</evidence>
<keyword evidence="3 10" id="KW-1134">Transmembrane beta strand</keyword>
<accession>A0ABT5F4M1</accession>
<evidence type="ECO:0000256" key="5">
    <source>
        <dbReference type="ARBA" id="ARBA00022729"/>
    </source>
</evidence>
<feature type="domain" description="TonB-dependent receptor-like beta-barrel" evidence="13">
    <location>
        <begin position="374"/>
        <end position="631"/>
    </location>
</feature>
<comment type="similarity">
    <text evidence="10 11">Belongs to the TonB-dependent receptor family.</text>
</comment>
<dbReference type="InterPro" id="IPR000531">
    <property type="entry name" value="Beta-barrel_TonB"/>
</dbReference>
<evidence type="ECO:0000259" key="13">
    <source>
        <dbReference type="Pfam" id="PF00593"/>
    </source>
</evidence>
<protein>
    <submittedName>
        <fullName evidence="15">TonB-dependent receptor</fullName>
    </submittedName>
</protein>
<dbReference type="CDD" id="cd01347">
    <property type="entry name" value="ligand_gated_channel"/>
    <property type="match status" value="1"/>
</dbReference>
<dbReference type="EMBL" id="JAQNDO010000001">
    <property type="protein sequence ID" value="MDC0748569.1"/>
    <property type="molecule type" value="Genomic_DNA"/>
</dbReference>
<feature type="domain" description="TonB-dependent receptor plug" evidence="14">
    <location>
        <begin position="51"/>
        <end position="158"/>
    </location>
</feature>
<keyword evidence="6 11" id="KW-0798">TonB box</keyword>
<proteinExistence type="inferred from homology"/>
<keyword evidence="8 15" id="KW-0675">Receptor</keyword>
<evidence type="ECO:0000256" key="3">
    <source>
        <dbReference type="ARBA" id="ARBA00022452"/>
    </source>
</evidence>
<evidence type="ECO:0000256" key="11">
    <source>
        <dbReference type="RuleBase" id="RU003357"/>
    </source>
</evidence>
<dbReference type="Pfam" id="PF00593">
    <property type="entry name" value="TonB_dep_Rec_b-barrel"/>
    <property type="match status" value="1"/>
</dbReference>
<name>A0ABT5F4M1_9BACT</name>
<evidence type="ECO:0000256" key="8">
    <source>
        <dbReference type="ARBA" id="ARBA00023170"/>
    </source>
</evidence>
<comment type="caution">
    <text evidence="15">The sequence shown here is derived from an EMBL/GenBank/DDBJ whole genome shotgun (WGS) entry which is preliminary data.</text>
</comment>
<comment type="subcellular location">
    <subcellularLocation>
        <location evidence="1 10">Cell outer membrane</location>
        <topology evidence="1 10">Multi-pass membrane protein</topology>
    </subcellularLocation>
</comment>
<reference evidence="15 16" key="1">
    <citation type="submission" date="2022-11" db="EMBL/GenBank/DDBJ databases">
        <title>Minimal conservation of predation-associated metabolite biosynthetic gene clusters underscores biosynthetic potential of Myxococcota including descriptions for ten novel species: Archangium lansinium sp. nov., Myxococcus landrumus sp. nov., Nannocystis bai.</title>
        <authorList>
            <person name="Ahearne A."/>
            <person name="Stevens C."/>
            <person name="Dowd S."/>
        </authorList>
    </citation>
    <scope>NUCLEOTIDE SEQUENCE [LARGE SCALE GENOMIC DNA]</scope>
    <source>
        <strain evidence="15 16">RJM3</strain>
    </source>
</reference>
<keyword evidence="5 12" id="KW-0732">Signal</keyword>
<evidence type="ECO:0000256" key="7">
    <source>
        <dbReference type="ARBA" id="ARBA00023136"/>
    </source>
</evidence>
<dbReference type="Proteomes" id="UP001221411">
    <property type="component" value="Unassembled WGS sequence"/>
</dbReference>
<evidence type="ECO:0000256" key="12">
    <source>
        <dbReference type="SAM" id="SignalP"/>
    </source>
</evidence>
<keyword evidence="4 10" id="KW-0812">Transmembrane</keyword>
<evidence type="ECO:0000256" key="9">
    <source>
        <dbReference type="ARBA" id="ARBA00023237"/>
    </source>
</evidence>
<evidence type="ECO:0000256" key="6">
    <source>
        <dbReference type="ARBA" id="ARBA00023077"/>
    </source>
</evidence>
<keyword evidence="16" id="KW-1185">Reference proteome</keyword>
<dbReference type="RefSeq" id="WP_271927551.1">
    <property type="nucleotide sequence ID" value="NZ_JAQNDO010000001.1"/>
</dbReference>
<dbReference type="SUPFAM" id="SSF56935">
    <property type="entry name" value="Porins"/>
    <property type="match status" value="1"/>
</dbReference>
<evidence type="ECO:0000256" key="2">
    <source>
        <dbReference type="ARBA" id="ARBA00022448"/>
    </source>
</evidence>
<dbReference type="PANTHER" id="PTHR30069:SF29">
    <property type="entry name" value="HEMOGLOBIN AND HEMOGLOBIN-HAPTOGLOBIN-BINDING PROTEIN 1-RELATED"/>
    <property type="match status" value="1"/>
</dbReference>
<dbReference type="PROSITE" id="PS52016">
    <property type="entry name" value="TONB_DEPENDENT_REC_3"/>
    <property type="match status" value="1"/>
</dbReference>
<dbReference type="Gene3D" id="2.40.170.20">
    <property type="entry name" value="TonB-dependent receptor, beta-barrel domain"/>
    <property type="match status" value="1"/>
</dbReference>